<evidence type="ECO:0000256" key="6">
    <source>
        <dbReference type="ARBA" id="ARBA00023136"/>
    </source>
</evidence>
<dbReference type="PANTHER" id="PTHR43652:SF2">
    <property type="entry name" value="BASIC AMINO ACID ANTIPORTER YFCC-RELATED"/>
    <property type="match status" value="1"/>
</dbReference>
<evidence type="ECO:0000256" key="1">
    <source>
        <dbReference type="ARBA" id="ARBA00004141"/>
    </source>
</evidence>
<dbReference type="Gene3D" id="3.30.70.1450">
    <property type="entry name" value="Regulator of K+ conductance, C-terminal domain"/>
    <property type="match status" value="2"/>
</dbReference>
<dbReference type="GO" id="GO:0005886">
    <property type="term" value="C:plasma membrane"/>
    <property type="evidence" value="ECO:0007669"/>
    <property type="project" value="TreeGrafter"/>
</dbReference>
<dbReference type="InterPro" id="IPR036721">
    <property type="entry name" value="RCK_C_sf"/>
</dbReference>
<dbReference type="EMBL" id="DSEC01000033">
    <property type="protein sequence ID" value="HER42908.1"/>
    <property type="molecule type" value="Genomic_DNA"/>
</dbReference>
<evidence type="ECO:0000256" key="7">
    <source>
        <dbReference type="SAM" id="Phobius"/>
    </source>
</evidence>
<protein>
    <submittedName>
        <fullName evidence="9">TRAP transporter large permease subunit</fullName>
    </submittedName>
</protein>
<comment type="caution">
    <text evidence="9">The sequence shown here is derived from an EMBL/GenBank/DDBJ whole genome shotgun (WGS) entry which is preliminary data.</text>
</comment>
<feature type="transmembrane region" description="Helical" evidence="7">
    <location>
        <begin position="532"/>
        <end position="550"/>
    </location>
</feature>
<evidence type="ECO:0000259" key="8">
    <source>
        <dbReference type="PROSITE" id="PS51202"/>
    </source>
</evidence>
<dbReference type="AlphaFoldDB" id="A0A7V2ATD2"/>
<proteinExistence type="predicted"/>
<feature type="transmembrane region" description="Helical" evidence="7">
    <location>
        <begin position="138"/>
        <end position="162"/>
    </location>
</feature>
<sequence length="592" mass="64113">MPNLEPILVLAVVAGAMVLFMTGRLRVDVIALCVLVVLVVFGLIDMNQALLGFANTATATVAAMFVLSAGLVHTGLVRWLAGHLDRLAGESEIRLVFVLCATIAALSAFIVNTATVAIFIPVAVVLAKARNISPSRVLIPLSFASQFGGVCTLIGTSTNILINSFAVDNGMRSFGLFEFSRLGLVMAAAGLLYLVFVARRLLPEREGKAQTVDKYRLSDYFTELRVKEKSPLVGETWEESEAGEETDVRLNKIIRGEVESWRPRGTKIREGDILLLYGNADKLIEFADKYGLEMITDAAVDDEKLSSDKVKLFEVLVPPRSNLRGRTLKTSDFYRRYGGIVLAMQRRGEILRSRLPDIRLQGGDTLLLQGEAEDAHRLMKSSDLIVMNELTELYIRKDRAIVAILMLLAVVLLSVFRVVPIFVAALIGSVGMVLGGCITMEEAYKAIDWKVIFLLGGIIPLGLALERSGAANLITGTLLSSVVGSGPLVVLAVLYIVTAVLTEAMSNNATAVLLAPIALSLAAAMKVDPRPFLVAITFAASTSFATPIGYQTNTMVYAPGGYRFTDFIRTGGALNLLFWGLAVLLIPVIWPF</sequence>
<dbReference type="PROSITE" id="PS51202">
    <property type="entry name" value="RCK_C"/>
    <property type="match status" value="2"/>
</dbReference>
<feature type="transmembrane region" description="Helical" evidence="7">
    <location>
        <begin position="29"/>
        <end position="46"/>
    </location>
</feature>
<feature type="domain" description="RCK C-terminal" evidence="8">
    <location>
        <begin position="209"/>
        <end position="293"/>
    </location>
</feature>
<keyword evidence="2" id="KW-0813">Transport</keyword>
<keyword evidence="4" id="KW-0677">Repeat</keyword>
<dbReference type="InterPro" id="IPR006037">
    <property type="entry name" value="RCK_C"/>
</dbReference>
<evidence type="ECO:0000256" key="4">
    <source>
        <dbReference type="ARBA" id="ARBA00022737"/>
    </source>
</evidence>
<comment type="subcellular location">
    <subcellularLocation>
        <location evidence="1">Membrane</location>
        <topology evidence="1">Multi-pass membrane protein</topology>
    </subcellularLocation>
</comment>
<feature type="transmembrane region" description="Helical" evidence="7">
    <location>
        <begin position="570"/>
        <end position="590"/>
    </location>
</feature>
<evidence type="ECO:0000313" key="9">
    <source>
        <dbReference type="EMBL" id="HER42908.1"/>
    </source>
</evidence>
<dbReference type="Pfam" id="PF02080">
    <property type="entry name" value="TrkA_C"/>
    <property type="match status" value="2"/>
</dbReference>
<dbReference type="SUPFAM" id="SSF116726">
    <property type="entry name" value="TrkA C-terminal domain-like"/>
    <property type="match status" value="2"/>
</dbReference>
<evidence type="ECO:0000256" key="2">
    <source>
        <dbReference type="ARBA" id="ARBA00022448"/>
    </source>
</evidence>
<dbReference type="Pfam" id="PF03600">
    <property type="entry name" value="CitMHS"/>
    <property type="match status" value="1"/>
</dbReference>
<feature type="domain" description="RCK C-terminal" evidence="8">
    <location>
        <begin position="300"/>
        <end position="384"/>
    </location>
</feature>
<dbReference type="InterPro" id="IPR004680">
    <property type="entry name" value="Cit_transptr-like_dom"/>
</dbReference>
<organism evidence="9">
    <name type="scientific">Eiseniibacteriota bacterium</name>
    <dbReference type="NCBI Taxonomy" id="2212470"/>
    <lineage>
        <taxon>Bacteria</taxon>
        <taxon>Candidatus Eiseniibacteriota</taxon>
    </lineage>
</organism>
<feature type="transmembrane region" description="Helical" evidence="7">
    <location>
        <begin position="7"/>
        <end position="23"/>
    </location>
</feature>
<evidence type="ECO:0000256" key="5">
    <source>
        <dbReference type="ARBA" id="ARBA00022989"/>
    </source>
</evidence>
<feature type="transmembrane region" description="Helical" evidence="7">
    <location>
        <begin position="58"/>
        <end position="81"/>
    </location>
</feature>
<dbReference type="GO" id="GO:0006813">
    <property type="term" value="P:potassium ion transport"/>
    <property type="evidence" value="ECO:0007669"/>
    <property type="project" value="InterPro"/>
</dbReference>
<dbReference type="CDD" id="cd01115">
    <property type="entry name" value="SLC13_permease"/>
    <property type="match status" value="1"/>
</dbReference>
<dbReference type="Proteomes" id="UP000886069">
    <property type="component" value="Unassembled WGS sequence"/>
</dbReference>
<feature type="transmembrane region" description="Helical" evidence="7">
    <location>
        <begin position="477"/>
        <end position="497"/>
    </location>
</feature>
<dbReference type="PANTHER" id="PTHR43652">
    <property type="entry name" value="BASIC AMINO ACID ANTIPORTER YFCC-RELATED"/>
    <property type="match status" value="1"/>
</dbReference>
<keyword evidence="3 7" id="KW-0812">Transmembrane</keyword>
<feature type="transmembrane region" description="Helical" evidence="7">
    <location>
        <begin position="182"/>
        <end position="202"/>
    </location>
</feature>
<reference evidence="9" key="1">
    <citation type="journal article" date="2020" name="mSystems">
        <title>Genome- and Community-Level Interaction Insights into Carbon Utilization and Element Cycling Functions of Hydrothermarchaeota in Hydrothermal Sediment.</title>
        <authorList>
            <person name="Zhou Z."/>
            <person name="Liu Y."/>
            <person name="Xu W."/>
            <person name="Pan J."/>
            <person name="Luo Z.H."/>
            <person name="Li M."/>
        </authorList>
    </citation>
    <scope>NUCLEOTIDE SEQUENCE [LARGE SCALE GENOMIC DNA]</scope>
    <source>
        <strain evidence="9">SpSt-1233</strain>
    </source>
</reference>
<keyword evidence="6 7" id="KW-0472">Membrane</keyword>
<dbReference type="GO" id="GO:0008324">
    <property type="term" value="F:monoatomic cation transmembrane transporter activity"/>
    <property type="evidence" value="ECO:0007669"/>
    <property type="project" value="InterPro"/>
</dbReference>
<feature type="transmembrane region" description="Helical" evidence="7">
    <location>
        <begin position="93"/>
        <end position="126"/>
    </location>
</feature>
<feature type="transmembrane region" description="Helical" evidence="7">
    <location>
        <begin position="400"/>
        <end position="427"/>
    </location>
</feature>
<keyword evidence="5 7" id="KW-1133">Transmembrane helix</keyword>
<accession>A0A7V2ATD2</accession>
<dbReference type="InterPro" id="IPR051679">
    <property type="entry name" value="DASS-Related_Transporters"/>
</dbReference>
<gene>
    <name evidence="9" type="ORF">ENO08_00420</name>
</gene>
<dbReference type="PROSITE" id="PS01271">
    <property type="entry name" value="NA_SULFATE"/>
    <property type="match status" value="1"/>
</dbReference>
<evidence type="ECO:0000256" key="3">
    <source>
        <dbReference type="ARBA" id="ARBA00022692"/>
    </source>
</evidence>
<name>A0A7V2ATD2_UNCEI</name>
<dbReference type="InterPro" id="IPR031312">
    <property type="entry name" value="Na/sul_symport_CS"/>
</dbReference>
<feature type="transmembrane region" description="Helical" evidence="7">
    <location>
        <begin position="447"/>
        <end position="465"/>
    </location>
</feature>